<proteinExistence type="predicted"/>
<feature type="compositionally biased region" description="Basic and acidic residues" evidence="6">
    <location>
        <begin position="772"/>
        <end position="783"/>
    </location>
</feature>
<evidence type="ECO:0000256" key="5">
    <source>
        <dbReference type="ARBA" id="ARBA00022917"/>
    </source>
</evidence>
<keyword evidence="5" id="KW-0648">Protein biosynthesis</keyword>
<evidence type="ECO:0000256" key="1">
    <source>
        <dbReference type="ARBA" id="ARBA00004496"/>
    </source>
</evidence>
<dbReference type="InterPro" id="IPR000717">
    <property type="entry name" value="PCI_dom"/>
</dbReference>
<feature type="compositionally biased region" description="Acidic residues" evidence="6">
    <location>
        <begin position="56"/>
        <end position="66"/>
    </location>
</feature>
<dbReference type="GO" id="GO:0003729">
    <property type="term" value="F:mRNA binding"/>
    <property type="evidence" value="ECO:0007669"/>
    <property type="project" value="TreeGrafter"/>
</dbReference>
<dbReference type="Gene3D" id="4.10.860.10">
    <property type="entry name" value="UVR domain"/>
    <property type="match status" value="1"/>
</dbReference>
<accession>A0A7S4NLR4</accession>
<feature type="compositionally biased region" description="Polar residues" evidence="6">
    <location>
        <begin position="792"/>
        <end position="801"/>
    </location>
</feature>
<feature type="domain" description="PCI" evidence="7">
    <location>
        <begin position="251"/>
        <end position="428"/>
    </location>
</feature>
<comment type="subcellular location">
    <subcellularLocation>
        <location evidence="1">Cytoplasm</location>
    </subcellularLocation>
</comment>
<dbReference type="PANTHER" id="PTHR14005:SF0">
    <property type="entry name" value="EUKARYOTIC TRANSLATION INITIATION FACTOR 3 SUBUNIT A"/>
    <property type="match status" value="1"/>
</dbReference>
<dbReference type="GO" id="GO:0003743">
    <property type="term" value="F:translation initiation factor activity"/>
    <property type="evidence" value="ECO:0007669"/>
    <property type="project" value="UniProtKB-KW"/>
</dbReference>
<dbReference type="PANTHER" id="PTHR14005">
    <property type="entry name" value="EUKARYOTIC TRANSLATION INITIATION FACTOR 3, THETA SUBUNIT"/>
    <property type="match status" value="1"/>
</dbReference>
<dbReference type="GO" id="GO:0071541">
    <property type="term" value="C:eukaryotic translation initiation factor 3 complex, eIF3m"/>
    <property type="evidence" value="ECO:0007669"/>
    <property type="project" value="TreeGrafter"/>
</dbReference>
<evidence type="ECO:0000256" key="6">
    <source>
        <dbReference type="SAM" id="MobiDB-lite"/>
    </source>
</evidence>
<gene>
    <name evidence="8" type="ORF">NAES01612_LOCUS6544</name>
</gene>
<feature type="region of interest" description="Disordered" evidence="6">
    <location>
        <begin position="492"/>
        <end position="514"/>
    </location>
</feature>
<evidence type="ECO:0000256" key="2">
    <source>
        <dbReference type="ARBA" id="ARBA00022490"/>
    </source>
</evidence>
<feature type="region of interest" description="Disordered" evidence="6">
    <location>
        <begin position="706"/>
        <end position="872"/>
    </location>
</feature>
<reference evidence="8" key="1">
    <citation type="submission" date="2021-01" db="EMBL/GenBank/DDBJ databases">
        <authorList>
            <person name="Corre E."/>
            <person name="Pelletier E."/>
            <person name="Niang G."/>
            <person name="Scheremetjew M."/>
            <person name="Finn R."/>
            <person name="Kale V."/>
            <person name="Holt S."/>
            <person name="Cochrane G."/>
            <person name="Meng A."/>
            <person name="Brown T."/>
            <person name="Cohen L."/>
        </authorList>
    </citation>
    <scope>NUCLEOTIDE SEQUENCE</scope>
    <source>
        <strain evidence="8">SoJaBio B1-5/56/2</strain>
    </source>
</reference>
<dbReference type="GO" id="GO:0043614">
    <property type="term" value="C:multi-eIF complex"/>
    <property type="evidence" value="ECO:0007669"/>
    <property type="project" value="TreeGrafter"/>
</dbReference>
<dbReference type="InterPro" id="IPR054711">
    <property type="entry name" value="eIF3a_PCI_TPR-like"/>
</dbReference>
<dbReference type="Pfam" id="PF22591">
    <property type="entry name" value="eIF3a_PCI_TPR-like"/>
    <property type="match status" value="1"/>
</dbReference>
<feature type="compositionally biased region" description="Basic and acidic residues" evidence="6">
    <location>
        <begin position="834"/>
        <end position="857"/>
    </location>
</feature>
<dbReference type="EMBL" id="HBKR01009830">
    <property type="protein sequence ID" value="CAE2294247.1"/>
    <property type="molecule type" value="Transcribed_RNA"/>
</dbReference>
<evidence type="ECO:0000256" key="3">
    <source>
        <dbReference type="ARBA" id="ARBA00022540"/>
    </source>
</evidence>
<sequence>MAKDGLHQYKYVLKSSKAPPSQHATSLEVAIKHFLSEANKALLEAQKKNEAVKNEEVEDLDEEEEGPIGGGTKSEKGKNSVVSSLKFLWESYRIVLEILRNYPKLESLYADTAKQAFSFCQTYGRKNEFRRLSEILRNHLLGLSKQQQNQQPGVMLSNPETAQLLLEVRFAQLNVATGMELWQESFRSVEDIHNLINQSKKTPPPEMMCLYFERLAQIFWQAKNHLFHAFSCLKYFRLLQKVKPDMTEAQRSAIASQVLLAGLSVPVSAGNDSDFGFDFDVQQEKNSRIATLLGSSSPISRGEFVTDLVGKGILELVYPEVAQLYKLMENKFSPLTFGGIFSNFLEFLRGRGELKVYADSIAANGFRRLVQQLAPFYQTIKLNRLFGLAKFVSPDEIEALLVESVTSGLFSARIDHRVGALRFSSDRLDSDDAKSRLSSLSSSLTTTVVNFDGYKEEQAARKKRVFNRTLEKLDEEHGSILMRMVLIEKRKEAEEEKSRRSVEEKEELERKKREEAQRLAEIKEEEKKKAQKELEEKILKAKRDLIEKEVAQDKPQPNVQVQVQKLKEQKQHMEGRLKKLAKDLDHLERARREEERPLLEAQSKELIEKDKQYHLEQSSKILEDLRAAHAKRLEEKKRLLTILPHRKGFEEGVTQQRVQSLEKILEKEKENRNLLQTDLDVALKRQQCLFAQKEALEEQRRKIEEAMRHKQEEEEEKKRKEREEKQKAEEERLAKLNEQAERQRKREQEILEKQNRSRQESAGVGGGTWKSRRTEAKKTEEPGSRPGGNWRSRASQDQPSASSEGGGGWRSRSQQKQQEQEQPKAGGGAWKSRHQSERQGSDEGGWRTVGDKKRNDWGNKGNSGSGSNSRRW</sequence>
<feature type="region of interest" description="Disordered" evidence="6">
    <location>
        <begin position="52"/>
        <end position="78"/>
    </location>
</feature>
<name>A0A7S4NLR4_9EUKA</name>
<dbReference type="InterPro" id="IPR027512">
    <property type="entry name" value="EIF3A"/>
</dbReference>
<dbReference type="GO" id="GO:0001732">
    <property type="term" value="P:formation of cytoplasmic translation initiation complex"/>
    <property type="evidence" value="ECO:0007669"/>
    <property type="project" value="TreeGrafter"/>
</dbReference>
<dbReference type="GO" id="GO:0002188">
    <property type="term" value="P:translation reinitiation"/>
    <property type="evidence" value="ECO:0007669"/>
    <property type="project" value="TreeGrafter"/>
</dbReference>
<dbReference type="Gene3D" id="1.25.40.860">
    <property type="match status" value="2"/>
</dbReference>
<dbReference type="GO" id="GO:0071540">
    <property type="term" value="C:eukaryotic translation initiation factor 3 complex, eIF3e"/>
    <property type="evidence" value="ECO:0007669"/>
    <property type="project" value="TreeGrafter"/>
</dbReference>
<evidence type="ECO:0000259" key="7">
    <source>
        <dbReference type="PROSITE" id="PS50250"/>
    </source>
</evidence>
<feature type="compositionally biased region" description="Low complexity" evidence="6">
    <location>
        <begin position="858"/>
        <end position="872"/>
    </location>
</feature>
<dbReference type="AlphaFoldDB" id="A0A7S4NLR4"/>
<protein>
    <recommendedName>
        <fullName evidence="7">PCI domain-containing protein</fullName>
    </recommendedName>
</protein>
<dbReference type="FunFam" id="4.10.860.10:FF:000001">
    <property type="entry name" value="Eukaryotic translation initiation factor 3 subunit A"/>
    <property type="match status" value="1"/>
</dbReference>
<dbReference type="SMART" id="SM00088">
    <property type="entry name" value="PINT"/>
    <property type="match status" value="1"/>
</dbReference>
<dbReference type="PROSITE" id="PS50250">
    <property type="entry name" value="PCI"/>
    <property type="match status" value="1"/>
</dbReference>
<evidence type="ECO:0000313" key="8">
    <source>
        <dbReference type="EMBL" id="CAE2294247.1"/>
    </source>
</evidence>
<keyword evidence="3" id="KW-0396">Initiation factor</keyword>
<keyword evidence="4" id="KW-0694">RNA-binding</keyword>
<evidence type="ECO:0000256" key="4">
    <source>
        <dbReference type="ARBA" id="ARBA00022884"/>
    </source>
</evidence>
<feature type="compositionally biased region" description="Basic and acidic residues" evidence="6">
    <location>
        <begin position="706"/>
        <end position="759"/>
    </location>
</feature>
<organism evidence="8">
    <name type="scientific">Paramoeba aestuarina</name>
    <dbReference type="NCBI Taxonomy" id="180227"/>
    <lineage>
        <taxon>Eukaryota</taxon>
        <taxon>Amoebozoa</taxon>
        <taxon>Discosea</taxon>
        <taxon>Flabellinia</taxon>
        <taxon>Dactylopodida</taxon>
        <taxon>Paramoebidae</taxon>
        <taxon>Paramoeba</taxon>
    </lineage>
</organism>
<keyword evidence="2" id="KW-0963">Cytoplasm</keyword>